<gene>
    <name evidence="2" type="ORF">RFI_26306</name>
</gene>
<evidence type="ECO:0000313" key="2">
    <source>
        <dbReference type="EMBL" id="ETO11070.1"/>
    </source>
</evidence>
<evidence type="ECO:0000256" key="1">
    <source>
        <dbReference type="SAM" id="Phobius"/>
    </source>
</evidence>
<dbReference type="Proteomes" id="UP000023152">
    <property type="component" value="Unassembled WGS sequence"/>
</dbReference>
<sequence length="206" mass="24278">MKKMAEILEKKENMCDNKSQVGSEIIFLFYIFRKKKKDYVPNKRVGMKKRQRKKRKWMMMCIRYVVCIILNNVCTVISKYAIYQDKTIYNVAIIAYNNMNKSSNQTYDLNSIICNLNSGLEKLLKSFSLVYVESKLCNTNSSYSLDCFSLVPFFFLSPATLSVIKTIIAMFMQRKTFFLKTELHYQSMRKKNSLANKKKGKLFKKK</sequence>
<keyword evidence="1" id="KW-1133">Transmembrane helix</keyword>
<dbReference type="AlphaFoldDB" id="X6MDE4"/>
<proteinExistence type="predicted"/>
<keyword evidence="1" id="KW-0812">Transmembrane</keyword>
<name>X6MDE4_RETFI</name>
<organism evidence="2 3">
    <name type="scientific">Reticulomyxa filosa</name>
    <dbReference type="NCBI Taxonomy" id="46433"/>
    <lineage>
        <taxon>Eukaryota</taxon>
        <taxon>Sar</taxon>
        <taxon>Rhizaria</taxon>
        <taxon>Retaria</taxon>
        <taxon>Foraminifera</taxon>
        <taxon>Monothalamids</taxon>
        <taxon>Reticulomyxidae</taxon>
        <taxon>Reticulomyxa</taxon>
    </lineage>
</organism>
<feature type="non-terminal residue" evidence="2">
    <location>
        <position position="206"/>
    </location>
</feature>
<accession>X6MDE4</accession>
<feature type="transmembrane region" description="Helical" evidence="1">
    <location>
        <begin position="150"/>
        <end position="171"/>
    </location>
</feature>
<protein>
    <submittedName>
        <fullName evidence="2">Uncharacterized protein</fullName>
    </submittedName>
</protein>
<comment type="caution">
    <text evidence="2">The sequence shown here is derived from an EMBL/GenBank/DDBJ whole genome shotgun (WGS) entry which is preliminary data.</text>
</comment>
<evidence type="ECO:0000313" key="3">
    <source>
        <dbReference type="Proteomes" id="UP000023152"/>
    </source>
</evidence>
<keyword evidence="1" id="KW-0472">Membrane</keyword>
<feature type="transmembrane region" description="Helical" evidence="1">
    <location>
        <begin position="57"/>
        <end position="82"/>
    </location>
</feature>
<reference evidence="2 3" key="1">
    <citation type="journal article" date="2013" name="Curr. Biol.">
        <title>The Genome of the Foraminiferan Reticulomyxa filosa.</title>
        <authorList>
            <person name="Glockner G."/>
            <person name="Hulsmann N."/>
            <person name="Schleicher M."/>
            <person name="Noegel A.A."/>
            <person name="Eichinger L."/>
            <person name="Gallinger C."/>
            <person name="Pawlowski J."/>
            <person name="Sierra R."/>
            <person name="Euteneuer U."/>
            <person name="Pillet L."/>
            <person name="Moustafa A."/>
            <person name="Platzer M."/>
            <person name="Groth M."/>
            <person name="Szafranski K."/>
            <person name="Schliwa M."/>
        </authorList>
    </citation>
    <scope>NUCLEOTIDE SEQUENCE [LARGE SCALE GENOMIC DNA]</scope>
</reference>
<dbReference type="EMBL" id="ASPP01022811">
    <property type="protein sequence ID" value="ETO11070.1"/>
    <property type="molecule type" value="Genomic_DNA"/>
</dbReference>
<keyword evidence="3" id="KW-1185">Reference proteome</keyword>